<protein>
    <submittedName>
        <fullName evidence="3">Uncharacterized protein</fullName>
    </submittedName>
</protein>
<organism evidence="3 4">
    <name type="scientific">Myotis myotis</name>
    <name type="common">Greater mouse-eared bat</name>
    <name type="synonym">Vespertilio myotis</name>
    <dbReference type="NCBI Taxonomy" id="51298"/>
    <lineage>
        <taxon>Eukaryota</taxon>
        <taxon>Metazoa</taxon>
        <taxon>Chordata</taxon>
        <taxon>Craniata</taxon>
        <taxon>Vertebrata</taxon>
        <taxon>Euteleostomi</taxon>
        <taxon>Mammalia</taxon>
        <taxon>Eutheria</taxon>
        <taxon>Laurasiatheria</taxon>
        <taxon>Chiroptera</taxon>
        <taxon>Yangochiroptera</taxon>
        <taxon>Vespertilionidae</taxon>
        <taxon>Myotis</taxon>
    </lineage>
</organism>
<keyword evidence="4" id="KW-1185">Reference proteome</keyword>
<feature type="chain" id="PRO_5029762946" evidence="2">
    <location>
        <begin position="37"/>
        <end position="132"/>
    </location>
</feature>
<keyword evidence="2" id="KW-0732">Signal</keyword>
<evidence type="ECO:0000313" key="4">
    <source>
        <dbReference type="Proteomes" id="UP000527355"/>
    </source>
</evidence>
<name>A0A7J7SBZ9_MYOMY</name>
<evidence type="ECO:0000256" key="1">
    <source>
        <dbReference type="SAM" id="MobiDB-lite"/>
    </source>
</evidence>
<proteinExistence type="predicted"/>
<feature type="signal peptide" evidence="2">
    <location>
        <begin position="1"/>
        <end position="36"/>
    </location>
</feature>
<accession>A0A7J7SBZ9</accession>
<sequence>MHPPGAARSRPGPSRRESRLLIFSALFSLLFPLVHGGRQTSQGEVEVVTKEKWRLCGSVALHPEDSTWSCCRDVYPFHRPTQRCCQTSGIFVIPKDCNKSEAEDCGTYTQRTPGIHPNSKGPQEICNEGRNG</sequence>
<feature type="region of interest" description="Disordered" evidence="1">
    <location>
        <begin position="113"/>
        <end position="132"/>
    </location>
</feature>
<dbReference type="AlphaFoldDB" id="A0A7J7SBZ9"/>
<evidence type="ECO:0000313" key="3">
    <source>
        <dbReference type="EMBL" id="KAF6285869.1"/>
    </source>
</evidence>
<gene>
    <name evidence="3" type="ORF">mMyoMyo1_009441</name>
</gene>
<comment type="caution">
    <text evidence="3">The sequence shown here is derived from an EMBL/GenBank/DDBJ whole genome shotgun (WGS) entry which is preliminary data.</text>
</comment>
<dbReference type="EMBL" id="JABWUV010000019">
    <property type="protein sequence ID" value="KAF6285869.1"/>
    <property type="molecule type" value="Genomic_DNA"/>
</dbReference>
<evidence type="ECO:0000256" key="2">
    <source>
        <dbReference type="SAM" id="SignalP"/>
    </source>
</evidence>
<reference evidence="3 4" key="1">
    <citation type="journal article" date="2020" name="Nature">
        <title>Six reference-quality genomes reveal evolution of bat adaptations.</title>
        <authorList>
            <person name="Jebb D."/>
            <person name="Huang Z."/>
            <person name="Pippel M."/>
            <person name="Hughes G.M."/>
            <person name="Lavrichenko K."/>
            <person name="Devanna P."/>
            <person name="Winkler S."/>
            <person name="Jermiin L.S."/>
            <person name="Skirmuntt E.C."/>
            <person name="Katzourakis A."/>
            <person name="Burkitt-Gray L."/>
            <person name="Ray D.A."/>
            <person name="Sullivan K.A.M."/>
            <person name="Roscito J.G."/>
            <person name="Kirilenko B.M."/>
            <person name="Davalos L.M."/>
            <person name="Corthals A.P."/>
            <person name="Power M.L."/>
            <person name="Jones G."/>
            <person name="Ransome R.D."/>
            <person name="Dechmann D.K.N."/>
            <person name="Locatelli A.G."/>
            <person name="Puechmaille S.J."/>
            <person name="Fedrigo O."/>
            <person name="Jarvis E.D."/>
            <person name="Hiller M."/>
            <person name="Vernes S.C."/>
            <person name="Myers E.W."/>
            <person name="Teeling E.C."/>
        </authorList>
    </citation>
    <scope>NUCLEOTIDE SEQUENCE [LARGE SCALE GENOMIC DNA]</scope>
    <source>
        <strain evidence="3">MMyoMyo1</strain>
        <tissue evidence="3">Flight muscle</tissue>
    </source>
</reference>
<dbReference type="Proteomes" id="UP000527355">
    <property type="component" value="Unassembled WGS sequence"/>
</dbReference>